<dbReference type="Pfam" id="PF01636">
    <property type="entry name" value="APH"/>
    <property type="match status" value="1"/>
</dbReference>
<dbReference type="AlphaFoldDB" id="A0A1Y0IVD6"/>
<dbReference type="Proteomes" id="UP000195437">
    <property type="component" value="Chromosome"/>
</dbReference>
<dbReference type="EMBL" id="CP021434">
    <property type="protein sequence ID" value="ARU63304.1"/>
    <property type="molecule type" value="Genomic_DNA"/>
</dbReference>
<dbReference type="Gene3D" id="3.90.1200.10">
    <property type="match status" value="1"/>
</dbReference>
<evidence type="ECO:0000256" key="1">
    <source>
        <dbReference type="ARBA" id="ARBA00038240"/>
    </source>
</evidence>
<sequence length="348" mass="39033">MNLQAFEQLWPDAPGPWTWEPAGVGFINLTYRVQSPLGSFFSRIYQNCNAQELVQHEIRVMELLDAQRLSFAIPVPVVTATGQRTAHVVTAEGQERLLALFPLIPGQHPQADDPEQAEASGRGLGELVRVMGQIDEPALCAGVPLYGALEKVHPLVPDPLRLAETLPVSVEKQRRMAALLQEMTAKVPELYDALPRQLIHRDYTKGNTLLAARNVTGVLDFEFCARDLRALDLAIGLGEGPANQMWGTGAEWVWLENFARGYASEHCLTAAEVDALPMLMRLRRAYFLLHFAGRCLEGLDSTGWLRGIVDWVLDLENWMEQHAEELIRKVKRGWDAFYDEVDKTQAQI</sequence>
<dbReference type="SUPFAM" id="SSF56112">
    <property type="entry name" value="Protein kinase-like (PK-like)"/>
    <property type="match status" value="1"/>
</dbReference>
<dbReference type="InterPro" id="IPR011009">
    <property type="entry name" value="Kinase-like_dom_sf"/>
</dbReference>
<evidence type="ECO:0000259" key="2">
    <source>
        <dbReference type="Pfam" id="PF01636"/>
    </source>
</evidence>
<dbReference type="OrthoDB" id="156345at2"/>
<gene>
    <name evidence="3" type="ORF">CBW65_21690</name>
</gene>
<feature type="domain" description="Aminoglycoside phosphotransferase" evidence="2">
    <location>
        <begin position="19"/>
        <end position="263"/>
    </location>
</feature>
<evidence type="ECO:0000313" key="3">
    <source>
        <dbReference type="EMBL" id="ARU63304.1"/>
    </source>
</evidence>
<dbReference type="KEGG" id="tum:CBW65_21690"/>
<reference evidence="4" key="1">
    <citation type="submission" date="2017-05" db="EMBL/GenBank/DDBJ databases">
        <authorList>
            <person name="Sung H."/>
        </authorList>
    </citation>
    <scope>NUCLEOTIDE SEQUENCE [LARGE SCALE GENOMIC DNA]</scope>
    <source>
        <strain evidence="4">AR23208</strain>
    </source>
</reference>
<keyword evidence="4" id="KW-1185">Reference proteome</keyword>
<accession>A0A1Y0IVD6</accession>
<name>A0A1Y0IVD6_9BACL</name>
<dbReference type="InterPro" id="IPR002575">
    <property type="entry name" value="Aminoglycoside_PTrfase"/>
</dbReference>
<dbReference type="InterPro" id="IPR050249">
    <property type="entry name" value="Pseudomonas-type_ThrB"/>
</dbReference>
<dbReference type="GO" id="GO:0019202">
    <property type="term" value="F:amino acid kinase activity"/>
    <property type="evidence" value="ECO:0007669"/>
    <property type="project" value="TreeGrafter"/>
</dbReference>
<proteinExistence type="inferred from homology"/>
<comment type="similarity">
    <text evidence="1">Belongs to the pseudomonas-type ThrB family.</text>
</comment>
<protein>
    <recommendedName>
        <fullName evidence="2">Aminoglycoside phosphotransferase domain-containing protein</fullName>
    </recommendedName>
</protein>
<dbReference type="Gene3D" id="3.30.200.20">
    <property type="entry name" value="Phosphorylase Kinase, domain 1"/>
    <property type="match status" value="1"/>
</dbReference>
<dbReference type="PANTHER" id="PTHR21064">
    <property type="entry name" value="AMINOGLYCOSIDE PHOSPHOTRANSFERASE DOMAIN-CONTAINING PROTEIN-RELATED"/>
    <property type="match status" value="1"/>
</dbReference>
<evidence type="ECO:0000313" key="4">
    <source>
        <dbReference type="Proteomes" id="UP000195437"/>
    </source>
</evidence>
<organism evidence="3 4">
    <name type="scientific">Tumebacillus avium</name>
    <dbReference type="NCBI Taxonomy" id="1903704"/>
    <lineage>
        <taxon>Bacteria</taxon>
        <taxon>Bacillati</taxon>
        <taxon>Bacillota</taxon>
        <taxon>Bacilli</taxon>
        <taxon>Bacillales</taxon>
        <taxon>Alicyclobacillaceae</taxon>
        <taxon>Tumebacillus</taxon>
    </lineage>
</organism>
<dbReference type="RefSeq" id="WP_087458648.1">
    <property type="nucleotide sequence ID" value="NZ_CP021434.1"/>
</dbReference>
<dbReference type="PANTHER" id="PTHR21064:SF6">
    <property type="entry name" value="AMINOGLYCOSIDE PHOSPHOTRANSFERASE DOMAIN-CONTAINING PROTEIN"/>
    <property type="match status" value="1"/>
</dbReference>